<dbReference type="PANTHER" id="PTHR12137">
    <property type="entry name" value="CARBOHYDRATE SULFOTRANSFERASE"/>
    <property type="match status" value="1"/>
</dbReference>
<evidence type="ECO:0000313" key="13">
    <source>
        <dbReference type="Proteomes" id="UP000538817"/>
    </source>
</evidence>
<keyword evidence="9 11" id="KW-0325">Glycoprotein</keyword>
<keyword evidence="10 11" id="KW-0119">Carbohydrate metabolism</keyword>
<keyword evidence="7 11" id="KW-0333">Golgi apparatus</keyword>
<evidence type="ECO:0000256" key="3">
    <source>
        <dbReference type="ARBA" id="ARBA00022679"/>
    </source>
</evidence>
<keyword evidence="3 11" id="KW-0808">Transferase</keyword>
<dbReference type="EMBL" id="VZSG01000315">
    <property type="protein sequence ID" value="NWX87659.1"/>
    <property type="molecule type" value="Genomic_DNA"/>
</dbReference>
<accession>A0A7K6ZW80</accession>
<keyword evidence="4" id="KW-0812">Transmembrane</keyword>
<keyword evidence="6" id="KW-1133">Transmembrane helix</keyword>
<evidence type="ECO:0000256" key="11">
    <source>
        <dbReference type="RuleBase" id="RU364020"/>
    </source>
</evidence>
<evidence type="ECO:0000313" key="12">
    <source>
        <dbReference type="EMBL" id="NWX87659.1"/>
    </source>
</evidence>
<evidence type="ECO:0000256" key="10">
    <source>
        <dbReference type="ARBA" id="ARBA00023277"/>
    </source>
</evidence>
<evidence type="ECO:0000256" key="7">
    <source>
        <dbReference type="ARBA" id="ARBA00023034"/>
    </source>
</evidence>
<sequence>YPRQRAPQTQLSKFNQTMIKAMMGSYIKVLFVRDPFQRLISAYMQSVGSHRHSFSTFVQDVLDRGQHNVKLEAKPLVSLCHPCLIQYDYVMMFGFLRQELGHLIHRAGLPKGIHLPELRDSEVQWTYEWLSEQLFSELSLKQKKQLSHFYREDLSAFQFSHSLLSG</sequence>
<evidence type="ECO:0000256" key="9">
    <source>
        <dbReference type="ARBA" id="ARBA00023180"/>
    </source>
</evidence>
<evidence type="ECO:0000256" key="8">
    <source>
        <dbReference type="ARBA" id="ARBA00023136"/>
    </source>
</evidence>
<comment type="subcellular location">
    <subcellularLocation>
        <location evidence="1 11">Golgi apparatus membrane</location>
        <topology evidence="1 11">Single-pass type II membrane protein</topology>
    </subcellularLocation>
</comment>
<dbReference type="GO" id="GO:0050655">
    <property type="term" value="P:dermatan sulfate proteoglycan metabolic process"/>
    <property type="evidence" value="ECO:0007669"/>
    <property type="project" value="TreeGrafter"/>
</dbReference>
<dbReference type="GO" id="GO:0008146">
    <property type="term" value="F:sulfotransferase activity"/>
    <property type="evidence" value="ECO:0007669"/>
    <property type="project" value="InterPro"/>
</dbReference>
<reference evidence="12 13" key="1">
    <citation type="submission" date="2019-09" db="EMBL/GenBank/DDBJ databases">
        <title>Bird 10,000 Genomes (B10K) Project - Family phase.</title>
        <authorList>
            <person name="Zhang G."/>
        </authorList>
    </citation>
    <scope>NUCLEOTIDE SEQUENCE [LARGE SCALE GENOMIC DNA]</scope>
    <source>
        <strain evidence="12">B10K-MSB-04</strain>
    </source>
</reference>
<dbReference type="Proteomes" id="UP000538817">
    <property type="component" value="Unassembled WGS sequence"/>
</dbReference>
<dbReference type="EC" id="2.8.2.-" evidence="11"/>
<keyword evidence="8" id="KW-0472">Membrane</keyword>
<organism evidence="12 13">
    <name type="scientific">Nothoprocta pentlandii</name>
    <dbReference type="NCBI Taxonomy" id="2585814"/>
    <lineage>
        <taxon>Eukaryota</taxon>
        <taxon>Metazoa</taxon>
        <taxon>Chordata</taxon>
        <taxon>Craniata</taxon>
        <taxon>Vertebrata</taxon>
        <taxon>Euteleostomi</taxon>
        <taxon>Archelosauria</taxon>
        <taxon>Archosauria</taxon>
        <taxon>Dinosauria</taxon>
        <taxon>Saurischia</taxon>
        <taxon>Theropoda</taxon>
        <taxon>Coelurosauria</taxon>
        <taxon>Aves</taxon>
        <taxon>Palaeognathae</taxon>
        <taxon>Tinamiformes</taxon>
        <taxon>Tinamidae</taxon>
        <taxon>Nothoprocta</taxon>
    </lineage>
</organism>
<protein>
    <recommendedName>
        <fullName evidence="11">Carbohydrate sulfotransferase</fullName>
        <ecNumber evidence="11">2.8.2.-</ecNumber>
    </recommendedName>
</protein>
<dbReference type="InterPro" id="IPR018011">
    <property type="entry name" value="Carb_sulfotrans_8-10"/>
</dbReference>
<dbReference type="Pfam" id="PF03567">
    <property type="entry name" value="Sulfotransfer_2"/>
    <property type="match status" value="1"/>
</dbReference>
<keyword evidence="5 11" id="KW-0735">Signal-anchor</keyword>
<dbReference type="GO" id="GO:0000139">
    <property type="term" value="C:Golgi membrane"/>
    <property type="evidence" value="ECO:0007669"/>
    <property type="project" value="UniProtKB-SubCell"/>
</dbReference>
<evidence type="ECO:0000256" key="5">
    <source>
        <dbReference type="ARBA" id="ARBA00022968"/>
    </source>
</evidence>
<feature type="non-terminal residue" evidence="12">
    <location>
        <position position="166"/>
    </location>
</feature>
<dbReference type="GO" id="GO:0016051">
    <property type="term" value="P:carbohydrate biosynthetic process"/>
    <property type="evidence" value="ECO:0007669"/>
    <property type="project" value="InterPro"/>
</dbReference>
<keyword evidence="13" id="KW-1185">Reference proteome</keyword>
<dbReference type="InterPro" id="IPR005331">
    <property type="entry name" value="Sulfotransferase"/>
</dbReference>
<comment type="caution">
    <text evidence="12">The sequence shown here is derived from an EMBL/GenBank/DDBJ whole genome shotgun (WGS) entry which is preliminary data.</text>
</comment>
<evidence type="ECO:0000256" key="6">
    <source>
        <dbReference type="ARBA" id="ARBA00022989"/>
    </source>
</evidence>
<evidence type="ECO:0000256" key="4">
    <source>
        <dbReference type="ARBA" id="ARBA00022692"/>
    </source>
</evidence>
<feature type="non-terminal residue" evidence="12">
    <location>
        <position position="1"/>
    </location>
</feature>
<evidence type="ECO:0000256" key="2">
    <source>
        <dbReference type="ARBA" id="ARBA00006339"/>
    </source>
</evidence>
<dbReference type="AlphaFoldDB" id="A0A7K6ZW80"/>
<comment type="similarity">
    <text evidence="2 11">Belongs to the sulfotransferase 2 family.</text>
</comment>
<evidence type="ECO:0000256" key="1">
    <source>
        <dbReference type="ARBA" id="ARBA00004323"/>
    </source>
</evidence>
<dbReference type="PANTHER" id="PTHR12137:SF64">
    <property type="entry name" value="CARBOHYDRATE SULFOTRANSFERASE"/>
    <property type="match status" value="1"/>
</dbReference>
<name>A0A7K6ZW80_9AVES</name>
<proteinExistence type="inferred from homology"/>
<gene>
    <name evidence="12" type="primary">Chst8_2</name>
    <name evidence="12" type="ORF">NOTPEN_R14609</name>
</gene>